<evidence type="ECO:0000313" key="3">
    <source>
        <dbReference type="Proteomes" id="UP000043763"/>
    </source>
</evidence>
<proteinExistence type="predicted"/>
<feature type="domain" description="4Fe4S-binding SPASM" evidence="1">
    <location>
        <begin position="140"/>
        <end position="206"/>
    </location>
</feature>
<name>A0A0G4KAF6_9SPIR</name>
<sequence>MSSELFNKIIDDLVEMEYKEEVHLFFTNEPFLDDRMVEFTKIAKSKLPQAFIFISTNGSVLNLDTYKEVYKYLDLIVINNYSKDNKFKDTNKTIYDFCLSNPEYKEKTVMFMRDEDQLLSSRAGNAPNRQDTLKTIPILCFIPAVHFPIRPDGKVSLCCCDTYGEMTMGDVSKNSIKDIWNSKTYENLNKLMIKGRDKLKICKYCDYWAEAPGLLDHVYSLEDRVKNFKNMSLPLNILENNKDIN</sequence>
<protein>
    <submittedName>
        <fullName evidence="2">Radical SAM domain-containing protein</fullName>
    </submittedName>
</protein>
<dbReference type="CDD" id="cd21109">
    <property type="entry name" value="SPASM"/>
    <property type="match status" value="1"/>
</dbReference>
<dbReference type="EMBL" id="CVLB01000003">
    <property type="protein sequence ID" value="CRF35328.1"/>
    <property type="molecule type" value="Genomic_DNA"/>
</dbReference>
<dbReference type="InterPro" id="IPR058240">
    <property type="entry name" value="rSAM_sf"/>
</dbReference>
<evidence type="ECO:0000313" key="2">
    <source>
        <dbReference type="EMBL" id="CRF35328.1"/>
    </source>
</evidence>
<dbReference type="Gene3D" id="3.20.20.70">
    <property type="entry name" value="Aldolase class I"/>
    <property type="match status" value="1"/>
</dbReference>
<dbReference type="AlphaFoldDB" id="A0A0G4KAF6"/>
<accession>A0A0G4KAF6</accession>
<keyword evidence="3" id="KW-1185">Reference proteome</keyword>
<reference evidence="3" key="1">
    <citation type="submission" date="2015-04" db="EMBL/GenBank/DDBJ databases">
        <authorList>
            <person name="Mushtaq Mamoona"/>
        </authorList>
    </citation>
    <scope>NUCLEOTIDE SEQUENCE [LARGE SCALE GENOMIC DNA]</scope>
    <source>
        <strain evidence="3">AN4859/03</strain>
    </source>
</reference>
<dbReference type="Proteomes" id="UP000043763">
    <property type="component" value="Unassembled WGS sequence"/>
</dbReference>
<evidence type="ECO:0000259" key="1">
    <source>
        <dbReference type="Pfam" id="PF13186"/>
    </source>
</evidence>
<dbReference type="SUPFAM" id="SSF102114">
    <property type="entry name" value="Radical SAM enzymes"/>
    <property type="match status" value="1"/>
</dbReference>
<organism evidence="2 3">
    <name type="scientific">Brachyspira suanatina</name>
    <dbReference type="NCBI Taxonomy" id="381802"/>
    <lineage>
        <taxon>Bacteria</taxon>
        <taxon>Pseudomonadati</taxon>
        <taxon>Spirochaetota</taxon>
        <taxon>Spirochaetia</taxon>
        <taxon>Brachyspirales</taxon>
        <taxon>Brachyspiraceae</taxon>
        <taxon>Brachyspira</taxon>
    </lineage>
</organism>
<dbReference type="Pfam" id="PF13186">
    <property type="entry name" value="SPASM"/>
    <property type="match status" value="1"/>
</dbReference>
<gene>
    <name evidence="2" type="ORF">BRSU_2582</name>
</gene>
<dbReference type="InterPro" id="IPR013785">
    <property type="entry name" value="Aldolase_TIM"/>
</dbReference>
<dbReference type="InterPro" id="IPR023885">
    <property type="entry name" value="4Fe4S-binding_SPASM_dom"/>
</dbReference>
<dbReference type="OrthoDB" id="9805809at2"/>